<dbReference type="OrthoDB" id="9792085at2"/>
<protein>
    <submittedName>
        <fullName evidence="4">Gfo/Idh/MocA family oxidoreductase</fullName>
    </submittedName>
</protein>
<dbReference type="PANTHER" id="PTHR43377">
    <property type="entry name" value="BILIVERDIN REDUCTASE A"/>
    <property type="match status" value="1"/>
</dbReference>
<dbReference type="SUPFAM" id="SSF51735">
    <property type="entry name" value="NAD(P)-binding Rossmann-fold domains"/>
    <property type="match status" value="1"/>
</dbReference>
<dbReference type="Gene3D" id="3.30.360.10">
    <property type="entry name" value="Dihydrodipicolinate Reductase, domain 2"/>
    <property type="match status" value="1"/>
</dbReference>
<dbReference type="InterPro" id="IPR000683">
    <property type="entry name" value="Gfo/Idh/MocA-like_OxRdtase_N"/>
</dbReference>
<dbReference type="Proteomes" id="UP000433071">
    <property type="component" value="Unassembled WGS sequence"/>
</dbReference>
<gene>
    <name evidence="4" type="ORF">GJ743_18785</name>
</gene>
<dbReference type="InterPro" id="IPR055170">
    <property type="entry name" value="GFO_IDH_MocA-like_dom"/>
</dbReference>
<evidence type="ECO:0000259" key="3">
    <source>
        <dbReference type="Pfam" id="PF22725"/>
    </source>
</evidence>
<dbReference type="GO" id="GO:0000166">
    <property type="term" value="F:nucleotide binding"/>
    <property type="evidence" value="ECO:0007669"/>
    <property type="project" value="InterPro"/>
</dbReference>
<feature type="domain" description="Gfo/Idh/MocA-like oxidoreductase N-terminal" evidence="2">
    <location>
        <begin position="22"/>
        <end position="141"/>
    </location>
</feature>
<sequence length="349" mass="36921">MLRAGHALAPRRNTPMSDVASFRWGLIGASDIAETRVIPAIRALSEEISAVASGAGSHAEAFAARNAIPAVHTSLEEMLARDNVDGVYVSSVNERHLDQVKASAAAGKHVLCEKPIAVSVAEAHAMTEFCRGREVILAINHHLPAMGTHRKIRELVANGAIGRPLSVAVRNTGLLPDRLAGWRLGKGPGAGVVLDIATHDASVTENLLGLRPLEVAAMTVAHGDRPSDSADTSVALIRYENDVIASFHDSYATPFARSLVELHGTEGSIRAPEIMTPDPIGEVFLVDARGERRIDVEDRGNAYERTIRAFVAATAGEGAPLVDGEMATRALAVAAAIGESSRSGERVRL</sequence>
<keyword evidence="1" id="KW-0520">NAD</keyword>
<dbReference type="InterPro" id="IPR036291">
    <property type="entry name" value="NAD(P)-bd_dom_sf"/>
</dbReference>
<dbReference type="InterPro" id="IPR051450">
    <property type="entry name" value="Gfo/Idh/MocA_Oxidoreductases"/>
</dbReference>
<dbReference type="PANTHER" id="PTHR43377:SF1">
    <property type="entry name" value="BILIVERDIN REDUCTASE A"/>
    <property type="match status" value="1"/>
</dbReference>
<evidence type="ECO:0000259" key="2">
    <source>
        <dbReference type="Pfam" id="PF01408"/>
    </source>
</evidence>
<reference evidence="4 5" key="1">
    <citation type="submission" date="2019-11" db="EMBL/GenBank/DDBJ databases">
        <title>Agromyces kandeliae sp. nov., isolated from mangrove soil.</title>
        <authorList>
            <person name="Wang R."/>
        </authorList>
    </citation>
    <scope>NUCLEOTIDE SEQUENCE [LARGE SCALE GENOMIC DNA]</scope>
    <source>
        <strain evidence="4 5">JCM 11433</strain>
    </source>
</reference>
<dbReference type="Gene3D" id="3.40.50.720">
    <property type="entry name" value="NAD(P)-binding Rossmann-like Domain"/>
    <property type="match status" value="1"/>
</dbReference>
<proteinExistence type="predicted"/>
<keyword evidence="5" id="KW-1185">Reference proteome</keyword>
<evidence type="ECO:0000313" key="5">
    <source>
        <dbReference type="Proteomes" id="UP000433071"/>
    </source>
</evidence>
<dbReference type="AlphaFoldDB" id="A0A6I3MAP4"/>
<name>A0A6I3MAP4_9MICO</name>
<accession>A0A6I3MAP4</accession>
<evidence type="ECO:0000256" key="1">
    <source>
        <dbReference type="ARBA" id="ARBA00023027"/>
    </source>
</evidence>
<organism evidence="4 5">
    <name type="scientific">Agromyces bracchium</name>
    <dbReference type="NCBI Taxonomy" id="88376"/>
    <lineage>
        <taxon>Bacteria</taxon>
        <taxon>Bacillati</taxon>
        <taxon>Actinomycetota</taxon>
        <taxon>Actinomycetes</taxon>
        <taxon>Micrococcales</taxon>
        <taxon>Microbacteriaceae</taxon>
        <taxon>Agromyces</taxon>
    </lineage>
</organism>
<dbReference type="SUPFAM" id="SSF55347">
    <property type="entry name" value="Glyceraldehyde-3-phosphate dehydrogenase-like, C-terminal domain"/>
    <property type="match status" value="1"/>
</dbReference>
<dbReference type="Pfam" id="PF22725">
    <property type="entry name" value="GFO_IDH_MocA_C3"/>
    <property type="match status" value="1"/>
</dbReference>
<dbReference type="EMBL" id="WMLB01000046">
    <property type="protein sequence ID" value="MTH70414.1"/>
    <property type="molecule type" value="Genomic_DNA"/>
</dbReference>
<feature type="domain" description="GFO/IDH/MocA-like oxidoreductase" evidence="3">
    <location>
        <begin position="149"/>
        <end position="270"/>
    </location>
</feature>
<comment type="caution">
    <text evidence="4">The sequence shown here is derived from an EMBL/GenBank/DDBJ whole genome shotgun (WGS) entry which is preliminary data.</text>
</comment>
<dbReference type="Pfam" id="PF01408">
    <property type="entry name" value="GFO_IDH_MocA"/>
    <property type="match status" value="1"/>
</dbReference>
<evidence type="ECO:0000313" key="4">
    <source>
        <dbReference type="EMBL" id="MTH70414.1"/>
    </source>
</evidence>